<keyword evidence="1" id="KW-1133">Transmembrane helix</keyword>
<feature type="transmembrane region" description="Helical" evidence="1">
    <location>
        <begin position="227"/>
        <end position="246"/>
    </location>
</feature>
<feature type="transmembrane region" description="Helical" evidence="1">
    <location>
        <begin position="168"/>
        <end position="188"/>
    </location>
</feature>
<gene>
    <name evidence="2" type="ORF">FBY41_1820</name>
</gene>
<name>A0A543HTW6_9MICO</name>
<feature type="transmembrane region" description="Helical" evidence="1">
    <location>
        <begin position="200"/>
        <end position="221"/>
    </location>
</feature>
<dbReference type="OrthoDB" id="4865156at2"/>
<dbReference type="AlphaFoldDB" id="A0A543HTW6"/>
<evidence type="ECO:0000313" key="3">
    <source>
        <dbReference type="Proteomes" id="UP000316747"/>
    </source>
</evidence>
<accession>A0A543HTW6</accession>
<dbReference type="RefSeq" id="WP_141843680.1">
    <property type="nucleotide sequence ID" value="NZ_VFPM01000002.1"/>
</dbReference>
<comment type="caution">
    <text evidence="2">The sequence shown here is derived from an EMBL/GenBank/DDBJ whole genome shotgun (WGS) entry which is preliminary data.</text>
</comment>
<dbReference type="Proteomes" id="UP000316747">
    <property type="component" value="Unassembled WGS sequence"/>
</dbReference>
<feature type="transmembrane region" description="Helical" evidence="1">
    <location>
        <begin position="112"/>
        <end position="130"/>
    </location>
</feature>
<feature type="transmembrane region" description="Helical" evidence="1">
    <location>
        <begin position="36"/>
        <end position="54"/>
    </location>
</feature>
<proteinExistence type="predicted"/>
<sequence length="285" mass="27406">MAPVPDDDAATAPVGATGLPRARAASDRSAPPAAAGIRWVGVGVTLVAAVALLLAATWGYAALLAVTLVLALAVAWGWPPVAESHTPDATSIVLALSAVAIVLSALRDDLEWLAAAVAFGILVSFCAQLIRPPQREGLVLTLLASFGGLVVIASGTSAVVAASSSTGAAVAAVGGAAVVAAVAADLLSGVVAGAVRDERAAGGVLAAVALGAAVAGAVLVGTRFDEVGAGAAAVVGAVAGLVSWALRRVLVLQPAVATVRGQVGASVASVLVVGAVLHTVATVLA</sequence>
<evidence type="ECO:0000256" key="1">
    <source>
        <dbReference type="SAM" id="Phobius"/>
    </source>
</evidence>
<dbReference type="EMBL" id="VFPM01000002">
    <property type="protein sequence ID" value="TQM61803.1"/>
    <property type="molecule type" value="Genomic_DNA"/>
</dbReference>
<keyword evidence="1" id="KW-0472">Membrane</keyword>
<reference evidence="2 3" key="1">
    <citation type="submission" date="2019-06" db="EMBL/GenBank/DDBJ databases">
        <title>Genome sequencing of plant associated microbes to promote plant fitness in Sorghum bicolor and Oryza sativa.</title>
        <authorList>
            <person name="Coleman-Derr D."/>
        </authorList>
    </citation>
    <scope>NUCLEOTIDE SEQUENCE [LARGE SCALE GENOMIC DNA]</scope>
    <source>
        <strain evidence="2 3">KV-663</strain>
    </source>
</reference>
<feature type="transmembrane region" description="Helical" evidence="1">
    <location>
        <begin position="267"/>
        <end position="284"/>
    </location>
</feature>
<keyword evidence="1" id="KW-0812">Transmembrane</keyword>
<organism evidence="2 3">
    <name type="scientific">Humibacillus xanthopallidus</name>
    <dbReference type="NCBI Taxonomy" id="412689"/>
    <lineage>
        <taxon>Bacteria</taxon>
        <taxon>Bacillati</taxon>
        <taxon>Actinomycetota</taxon>
        <taxon>Actinomycetes</taxon>
        <taxon>Micrococcales</taxon>
        <taxon>Intrasporangiaceae</taxon>
        <taxon>Humibacillus</taxon>
    </lineage>
</organism>
<feature type="transmembrane region" description="Helical" evidence="1">
    <location>
        <begin position="60"/>
        <end position="78"/>
    </location>
</feature>
<feature type="transmembrane region" description="Helical" evidence="1">
    <location>
        <begin position="137"/>
        <end position="162"/>
    </location>
</feature>
<protein>
    <submittedName>
        <fullName evidence="2">Uncharacterized protein</fullName>
    </submittedName>
</protein>
<keyword evidence="3" id="KW-1185">Reference proteome</keyword>
<evidence type="ECO:0000313" key="2">
    <source>
        <dbReference type="EMBL" id="TQM61803.1"/>
    </source>
</evidence>